<dbReference type="Gene3D" id="3.40.50.720">
    <property type="entry name" value="NAD(P)-binding Rossmann-like Domain"/>
    <property type="match status" value="1"/>
</dbReference>
<keyword evidence="3" id="KW-1185">Reference proteome</keyword>
<dbReference type="EMBL" id="FQXZ01000036">
    <property type="protein sequence ID" value="SHI27123.1"/>
    <property type="molecule type" value="Genomic_DNA"/>
</dbReference>
<name>A0A1M5ZT66_9VIBR</name>
<organism evidence="2 3">
    <name type="scientific">Vibrio aerogenes CECT 7868</name>
    <dbReference type="NCBI Taxonomy" id="1216006"/>
    <lineage>
        <taxon>Bacteria</taxon>
        <taxon>Pseudomonadati</taxon>
        <taxon>Pseudomonadota</taxon>
        <taxon>Gammaproteobacteria</taxon>
        <taxon>Vibrionales</taxon>
        <taxon>Vibrionaceae</taxon>
        <taxon>Vibrio</taxon>
    </lineage>
</organism>
<dbReference type="Proteomes" id="UP000184608">
    <property type="component" value="Unassembled WGS sequence"/>
</dbReference>
<dbReference type="RefSeq" id="WP_073604771.1">
    <property type="nucleotide sequence ID" value="NZ_FQXZ01000036.1"/>
</dbReference>
<gene>
    <name evidence="2" type="ORF">VA7868_03143</name>
</gene>
<accession>A0A1M5ZT66</accession>
<dbReference type="PANTHER" id="PTHR48079:SF6">
    <property type="entry name" value="NAD(P)-BINDING DOMAIN-CONTAINING PROTEIN-RELATED"/>
    <property type="match status" value="1"/>
</dbReference>
<dbReference type="OrthoDB" id="112777at2"/>
<reference evidence="2 3" key="1">
    <citation type="submission" date="2016-11" db="EMBL/GenBank/DDBJ databases">
        <authorList>
            <person name="Jaros S."/>
            <person name="Januszkiewicz K."/>
            <person name="Wedrychowicz H."/>
        </authorList>
    </citation>
    <scope>NUCLEOTIDE SEQUENCE [LARGE SCALE GENOMIC DNA]</scope>
    <source>
        <strain evidence="2 3">CECT 7868</strain>
    </source>
</reference>
<evidence type="ECO:0000313" key="2">
    <source>
        <dbReference type="EMBL" id="SHI27123.1"/>
    </source>
</evidence>
<dbReference type="GO" id="GO:0005737">
    <property type="term" value="C:cytoplasm"/>
    <property type="evidence" value="ECO:0007669"/>
    <property type="project" value="TreeGrafter"/>
</dbReference>
<dbReference type="AlphaFoldDB" id="A0A1M5ZT66"/>
<dbReference type="PANTHER" id="PTHR48079">
    <property type="entry name" value="PROTEIN YEEZ"/>
    <property type="match status" value="1"/>
</dbReference>
<protein>
    <submittedName>
        <fullName evidence="2">Short chain dehydrogenase</fullName>
    </submittedName>
</protein>
<evidence type="ECO:0000313" key="3">
    <source>
        <dbReference type="Proteomes" id="UP000184608"/>
    </source>
</evidence>
<dbReference type="Pfam" id="PF13460">
    <property type="entry name" value="NAD_binding_10"/>
    <property type="match status" value="1"/>
</dbReference>
<dbReference type="SUPFAM" id="SSF51735">
    <property type="entry name" value="NAD(P)-binding Rossmann-fold domains"/>
    <property type="match status" value="1"/>
</dbReference>
<evidence type="ECO:0000259" key="1">
    <source>
        <dbReference type="Pfam" id="PF13460"/>
    </source>
</evidence>
<dbReference type="STRING" id="1216006.VA7868_03143"/>
<feature type="domain" description="NAD(P)-binding" evidence="1">
    <location>
        <begin position="10"/>
        <end position="104"/>
    </location>
</feature>
<dbReference type="InterPro" id="IPR016040">
    <property type="entry name" value="NAD(P)-bd_dom"/>
</dbReference>
<dbReference type="InterPro" id="IPR051783">
    <property type="entry name" value="NAD(P)-dependent_oxidoreduct"/>
</dbReference>
<sequence>MTQKTALVVGANGGIGQAVTRQMLESGWQVNAFARRENQPSIPSDNIHPITGDAMKCGDVCKAARGCSAIIHAVNPPGYKNWDRLVLPMLENTIQAAKQAGATIVLPGTLYNYGPDAFPVIDEDTPQHPNTRKGQLRVQMEQRLKTCAKQGNPVIVVRAGDFFGPDAGNNWFSQGLLASRNPAKTLLNPAMPGISHQWSYLPDVAETIVRLLEIRTQLKPFENIHMAGHQDISGTDMVHLIGKLMAKHSGNQPGIKPFPWWLFRLLSPFSQTMREISEVRYLWRHSAQMRNRRLIELLGTEPHTPLAQAVEDTLLSLTDRI</sequence>
<dbReference type="GO" id="GO:0004029">
    <property type="term" value="F:aldehyde dehydrogenase (NAD+) activity"/>
    <property type="evidence" value="ECO:0007669"/>
    <property type="project" value="TreeGrafter"/>
</dbReference>
<proteinExistence type="predicted"/>
<dbReference type="InterPro" id="IPR036291">
    <property type="entry name" value="NAD(P)-bd_dom_sf"/>
</dbReference>